<dbReference type="SUPFAM" id="SSF52467">
    <property type="entry name" value="DHS-like NAD/FAD-binding domain"/>
    <property type="match status" value="1"/>
</dbReference>
<evidence type="ECO:0000256" key="1">
    <source>
        <dbReference type="HAMAP-Rule" id="MF_01134"/>
    </source>
</evidence>
<evidence type="ECO:0000313" key="3">
    <source>
        <dbReference type="Proteomes" id="UP000030624"/>
    </source>
</evidence>
<dbReference type="EMBL" id="CP009552">
    <property type="protein sequence ID" value="AIY89415.1"/>
    <property type="molecule type" value="Genomic_DNA"/>
</dbReference>
<dbReference type="Proteomes" id="UP000030624">
    <property type="component" value="Chromosome"/>
</dbReference>
<dbReference type="HOGENOM" id="CLU_123700_0_0_2"/>
<dbReference type="STRING" id="565033.GACE_0358"/>
<reference evidence="2 3" key="1">
    <citation type="journal article" date="2015" name="Appl. Environ. Microbiol.">
        <title>The Geoglobus acetivorans genome: Fe(III) reduction, acetate utilization, autotrophic growth, and degradation of aromatic compounds in a hyperthermophilic archaeon.</title>
        <authorList>
            <person name="Mardanov A.V."/>
            <person name="Slododkina G.B."/>
            <person name="Slobodkin A.I."/>
            <person name="Beletsky A.V."/>
            <person name="Gavrilov S.N."/>
            <person name="Kublanov I.V."/>
            <person name="Bonch-Osmolovskaya E.A."/>
            <person name="Skryabin K.G."/>
            <person name="Ravin N.V."/>
        </authorList>
    </citation>
    <scope>NUCLEOTIDE SEQUENCE [LARGE SCALE GENOMIC DNA]</scope>
    <source>
        <strain evidence="2 3">SBH6</strain>
    </source>
</reference>
<dbReference type="Gene3D" id="3.40.50.1220">
    <property type="entry name" value="TPP-binding domain"/>
    <property type="match status" value="1"/>
</dbReference>
<gene>
    <name evidence="1" type="primary">cdhB</name>
    <name evidence="2" type="ORF">GACE_0358</name>
</gene>
<dbReference type="KEGG" id="gac:GACE_0358"/>
<dbReference type="PIRSF" id="PIRSF006035">
    <property type="entry name" value="CO_dh_b_ACDS_e"/>
    <property type="match status" value="1"/>
</dbReference>
<dbReference type="InterPro" id="IPR029035">
    <property type="entry name" value="DHS-like_NAD/FAD-binding_dom"/>
</dbReference>
<dbReference type="eggNOG" id="arCOG04408">
    <property type="taxonomic scope" value="Archaea"/>
</dbReference>
<comment type="similarity">
    <text evidence="1">Belongs to the CdhB family.</text>
</comment>
<dbReference type="HAMAP" id="MF_01134">
    <property type="entry name" value="CdhB"/>
    <property type="match status" value="1"/>
</dbReference>
<name>A0A0A7GBI2_GEOAI</name>
<dbReference type="AlphaFoldDB" id="A0A0A7GBI2"/>
<dbReference type="GO" id="GO:0019385">
    <property type="term" value="P:methanogenesis, from acetate"/>
    <property type="evidence" value="ECO:0007669"/>
    <property type="project" value="InterPro"/>
</dbReference>
<evidence type="ECO:0000313" key="2">
    <source>
        <dbReference type="EMBL" id="AIY89415.1"/>
    </source>
</evidence>
<organism evidence="2 3">
    <name type="scientific">Geoglobus acetivorans</name>
    <dbReference type="NCBI Taxonomy" id="565033"/>
    <lineage>
        <taxon>Archaea</taxon>
        <taxon>Methanobacteriati</taxon>
        <taxon>Methanobacteriota</taxon>
        <taxon>Archaeoglobi</taxon>
        <taxon>Archaeoglobales</taxon>
        <taxon>Archaeoglobaceae</taxon>
        <taxon>Geoglobus</taxon>
    </lineage>
</organism>
<accession>A0A0A7GBI2</accession>
<dbReference type="NCBIfam" id="TIGR00315">
    <property type="entry name" value="cdhB"/>
    <property type="match status" value="1"/>
</dbReference>
<proteinExistence type="inferred from homology"/>
<sequence>MAVKKEDKYPAARRYQVADIQVSREATAVKPNVVVNLVKKAKHPVLVTGGQLLKDPKLVDFAVKFHEKGVPIIATGGSSKALIERGVKPQSAVFPLHYVTQFMLDEEWQGFDGKGPYDVVLFLGFLPYYLSRMLSALKHFSKITTISLDEFYQPHAKFSFTNLTANKEMHYQMLEEVVNNL</sequence>
<protein>
    <recommendedName>
        <fullName evidence="1">Acetyl-CoA decarbonylase/synthase complex subunit epsilon</fullName>
        <shortName evidence="1">ACDS complex subunit epsilon</shortName>
    </recommendedName>
    <alternativeName>
        <fullName evidence="1">ACDS complex carbon monoxide dehydrogenase subunit epsilon</fullName>
        <shortName evidence="1">ACDS CODH subunit epsilon</shortName>
    </alternativeName>
</protein>
<comment type="subunit">
    <text evidence="1">Heterotetramer of two alpha and two epsilon subunits. The ACDS complex is made up of alpha, epsilon, beta, gamma and delta subunits with a probable stoichiometry of (alpha(2)epsilon(2))(4)-beta(8)-(gamma(1)delta(1))(8).</text>
</comment>
<dbReference type="InterPro" id="IPR003704">
    <property type="entry name" value="CdhB"/>
</dbReference>
<comment type="function">
    <text evidence="1">Part of a complex that catalyzes the reversible cleavage of acetyl-CoA, allowing autotrophic growth from CO(2). The alpha-epsilon subcomponent functions as a carbon monoxide dehydrogenase. The precise role of the epsilon subunit is unclear; it may have a stabilizing role within the alpha(2)epsilon(2) component and/or be involved in electron transfer to FAD during a potential FAD-mediated CO oxidation.</text>
</comment>
<dbReference type="Pfam" id="PF02552">
    <property type="entry name" value="CO_dh"/>
    <property type="match status" value="1"/>
</dbReference>